<evidence type="ECO:0000259" key="5">
    <source>
        <dbReference type="PROSITE" id="PS50022"/>
    </source>
</evidence>
<feature type="compositionally biased region" description="Gly residues" evidence="4">
    <location>
        <begin position="1485"/>
        <end position="1513"/>
    </location>
</feature>
<dbReference type="Gene3D" id="3.20.20.80">
    <property type="entry name" value="Glycosidases"/>
    <property type="match status" value="1"/>
</dbReference>
<feature type="domain" description="F5/8 type C" evidence="5">
    <location>
        <begin position="1714"/>
        <end position="1854"/>
    </location>
</feature>
<gene>
    <name evidence="7" type="ORF">V4C55_19505</name>
</gene>
<dbReference type="InterPro" id="IPR036156">
    <property type="entry name" value="Beta-gal/glucu_dom_sf"/>
</dbReference>
<evidence type="ECO:0000256" key="1">
    <source>
        <dbReference type="ARBA" id="ARBA00007401"/>
    </source>
</evidence>
<keyword evidence="8" id="KW-1185">Reference proteome</keyword>
<proteinExistence type="inferred from homology"/>
<keyword evidence="3" id="KW-0326">Glycosidase</keyword>
<dbReference type="PROSITE" id="PS50022">
    <property type="entry name" value="FA58C_3"/>
    <property type="match status" value="3"/>
</dbReference>
<dbReference type="Pfam" id="PF02836">
    <property type="entry name" value="Glyco_hydro_2_C"/>
    <property type="match status" value="1"/>
</dbReference>
<dbReference type="Pfam" id="PF18565">
    <property type="entry name" value="Glyco_hydro2_C5"/>
    <property type="match status" value="1"/>
</dbReference>
<dbReference type="SUPFAM" id="SSF49303">
    <property type="entry name" value="beta-Galactosidase/glucuronidase domain"/>
    <property type="match status" value="1"/>
</dbReference>
<feature type="compositionally biased region" description="Polar residues" evidence="4">
    <location>
        <begin position="1733"/>
        <end position="1744"/>
    </location>
</feature>
<accession>A0ABU9QEP0</accession>
<dbReference type="InterPro" id="IPR008979">
    <property type="entry name" value="Galactose-bd-like_sf"/>
</dbReference>
<dbReference type="InterPro" id="IPR006102">
    <property type="entry name" value="Ig-like_GH2"/>
</dbReference>
<dbReference type="Gene3D" id="2.60.40.10">
    <property type="entry name" value="Immunoglobulins"/>
    <property type="match status" value="7"/>
</dbReference>
<reference evidence="7 8" key="1">
    <citation type="submission" date="2024-01" db="EMBL/GenBank/DDBJ databases">
        <title>The diversity of rhizobia nodulating Mimosa spp. in eleven states of Brazil covering several biomes is determined by host plant, location, and edaphic factors.</title>
        <authorList>
            <person name="Rouws L."/>
            <person name="Barauna A."/>
            <person name="Beukes C."/>
            <person name="De Faria S.M."/>
            <person name="Gross E."/>
            <person name="Dos Reis Junior F.B."/>
            <person name="Simon M."/>
            <person name="Maluk M."/>
            <person name="Odee D.W."/>
            <person name="Kenicer G."/>
            <person name="Young J.P.W."/>
            <person name="Reis V.M."/>
            <person name="Zilli J."/>
            <person name="James E.K."/>
        </authorList>
    </citation>
    <scope>NUCLEOTIDE SEQUENCE [LARGE SCALE GENOMIC DNA]</scope>
    <source>
        <strain evidence="7 8">JPY77</strain>
    </source>
</reference>
<dbReference type="PANTHER" id="PTHR42732">
    <property type="entry name" value="BETA-GALACTOSIDASE"/>
    <property type="match status" value="1"/>
</dbReference>
<dbReference type="EMBL" id="JAZHGC010000015">
    <property type="protein sequence ID" value="MEM5287923.1"/>
    <property type="molecule type" value="Genomic_DNA"/>
</dbReference>
<organism evidence="7 8">
    <name type="scientific">Paraburkholderia sabiae</name>
    <dbReference type="NCBI Taxonomy" id="273251"/>
    <lineage>
        <taxon>Bacteria</taxon>
        <taxon>Pseudomonadati</taxon>
        <taxon>Pseudomonadota</taxon>
        <taxon>Betaproteobacteria</taxon>
        <taxon>Burkholderiales</taxon>
        <taxon>Burkholderiaceae</taxon>
        <taxon>Paraburkholderia</taxon>
    </lineage>
</organism>
<evidence type="ECO:0000256" key="2">
    <source>
        <dbReference type="ARBA" id="ARBA00022801"/>
    </source>
</evidence>
<dbReference type="SUPFAM" id="SSF49785">
    <property type="entry name" value="Galactose-binding domain-like"/>
    <property type="match status" value="4"/>
</dbReference>
<evidence type="ECO:0000313" key="7">
    <source>
        <dbReference type="EMBL" id="MEM5287923.1"/>
    </source>
</evidence>
<dbReference type="Gene3D" id="2.60.120.260">
    <property type="entry name" value="Galactose-binding domain-like"/>
    <property type="match status" value="4"/>
</dbReference>
<dbReference type="InterPro" id="IPR013098">
    <property type="entry name" value="Ig_I-set"/>
</dbReference>
<evidence type="ECO:0000256" key="4">
    <source>
        <dbReference type="SAM" id="MobiDB-lite"/>
    </source>
</evidence>
<dbReference type="InterPro" id="IPR032311">
    <property type="entry name" value="DUF4982"/>
</dbReference>
<dbReference type="Pfam" id="PF00754">
    <property type="entry name" value="F5_F8_type_C"/>
    <property type="match status" value="3"/>
</dbReference>
<dbReference type="InterPro" id="IPR003599">
    <property type="entry name" value="Ig_sub"/>
</dbReference>
<dbReference type="InterPro" id="IPR051913">
    <property type="entry name" value="GH2_Domain-Containing"/>
</dbReference>
<dbReference type="InterPro" id="IPR017853">
    <property type="entry name" value="GH"/>
</dbReference>
<comment type="similarity">
    <text evidence="1">Belongs to the glycosyl hydrolase 2 family.</text>
</comment>
<comment type="caution">
    <text evidence="7">The sequence shown here is derived from an EMBL/GenBank/DDBJ whole genome shotgun (WGS) entry which is preliminary data.</text>
</comment>
<dbReference type="Pfam" id="PF13927">
    <property type="entry name" value="Ig_3"/>
    <property type="match status" value="1"/>
</dbReference>
<evidence type="ECO:0000256" key="3">
    <source>
        <dbReference type="ARBA" id="ARBA00023295"/>
    </source>
</evidence>
<evidence type="ECO:0000259" key="6">
    <source>
        <dbReference type="PROSITE" id="PS50835"/>
    </source>
</evidence>
<dbReference type="InterPro" id="IPR007110">
    <property type="entry name" value="Ig-like_dom"/>
</dbReference>
<dbReference type="PANTHER" id="PTHR42732:SF1">
    <property type="entry name" value="BETA-MANNOSIDASE"/>
    <property type="match status" value="1"/>
</dbReference>
<feature type="domain" description="Ig-like" evidence="6">
    <location>
        <begin position="947"/>
        <end position="1028"/>
    </location>
</feature>
<keyword evidence="2" id="KW-0378">Hydrolase</keyword>
<dbReference type="InterPro" id="IPR000421">
    <property type="entry name" value="FA58C"/>
</dbReference>
<dbReference type="InterPro" id="IPR013783">
    <property type="entry name" value="Ig-like_fold"/>
</dbReference>
<dbReference type="Pfam" id="PF16355">
    <property type="entry name" value="DUF4982"/>
    <property type="match status" value="1"/>
</dbReference>
<dbReference type="SUPFAM" id="SSF48726">
    <property type="entry name" value="Immunoglobulin"/>
    <property type="match status" value="4"/>
</dbReference>
<dbReference type="InterPro" id="IPR006103">
    <property type="entry name" value="Glyco_hydro_2_cat"/>
</dbReference>
<dbReference type="RefSeq" id="WP_233471877.1">
    <property type="nucleotide sequence ID" value="NZ_CAJHCS010000013.1"/>
</dbReference>
<feature type="domain" description="Ig-like" evidence="6">
    <location>
        <begin position="1035"/>
        <end position="1114"/>
    </location>
</feature>
<dbReference type="InterPro" id="IPR036179">
    <property type="entry name" value="Ig-like_dom_sf"/>
</dbReference>
<feature type="domain" description="Ig-like" evidence="6">
    <location>
        <begin position="856"/>
        <end position="940"/>
    </location>
</feature>
<feature type="domain" description="F5/8 type C" evidence="5">
    <location>
        <begin position="1108"/>
        <end position="1252"/>
    </location>
</feature>
<feature type="domain" description="Ig-like" evidence="6">
    <location>
        <begin position="1397"/>
        <end position="1479"/>
    </location>
</feature>
<protein>
    <submittedName>
        <fullName evidence="7">Discoidin domain-containing protein</fullName>
    </submittedName>
</protein>
<feature type="region of interest" description="Disordered" evidence="4">
    <location>
        <begin position="1485"/>
        <end position="1547"/>
    </location>
</feature>
<dbReference type="Proteomes" id="UP001494588">
    <property type="component" value="Unassembled WGS sequence"/>
</dbReference>
<sequence length="1863" mass="196578">MMLLCSATHAVASEALPPSNHIRINLGATPWKYIKDADDANSMQPGFNDSAWSSVGVPQTPSDNDTFLNWKSGGDQGYLSGNINWYRKHFSLDPSYANRKIYIEFEGAHTGAQVYINGTLLRGNSQINRDATHVLGFIPFIVDITNYVKFDGTDNVLAVKVARGDKFFESPNFAGAFRFGQDDTGLFRPVWMHITDRVHIPENIYAVLNTWGTYVATVAASTSSATIRVQTNVLNEYSTDKKVTLTTQIVDAGGNVVANAQDTRTVTANLSPDLHPSLFDQVLTVANPNLWYPNNSIYGKPYLYHVIHTVSIDGVVVDTAESPLGIRTITWDQNFPIINGHPHYLWGASGRYDYPALGSAVPAELQWKDLSLLAQAGGSLYRPGHSSQGREFLDAADAYGVMMVQPSGEGEGGFGIICNAQTDPKVACMTQNNVTLKTELHRDMIVHDRNHPSVLAWEADNGTTDTAFAQSLKTVSQMWDPINTRAQADRTPNPNNGDILGCSGNGCDINVKKDFPNSPAWGSEYWGDGVGRWKYDFELAFAVKYLKEWVASVAGKSFGIAHWYLADTPGETNTQTDGIDPDSVRGNGASMMDANRLPRLIYYIYQAVWTPFEIKPVVKLAHTWNRSGSVTVNAFSNCPAVRLRLNGELVGGDQAPNPTSSDPSADMTQNTTLLPGQVHWDNVKWAPGTLTAECLDNNRQVAASDSLVTAGPADHILLTVEPELVKPNGESFALTANGTDAAIITATVVDAINVRVPDASQTLTFAVSGPGTYRGGSDHDVTPNQPLSYHAPGDPNLSVEGGMTRIAVKTQFAPGTVTVTATSPGLGSGTTSFNVVPTADQQVFNGNGLVVGPQPPSALRIVTQPADQIVTQGQSGQFSVLSAGAAPIAYQWMKNGAAIPGATGYAYMTPAVASGDNGATYSVAVTNANSSVTSRTASLTVVQPAAPTIVTQPLSLSITSGQSAEFSVVAAGSPVLSYQWTKNGESVPGANQPVYDTPATQTSDSGSVYRAVVTNSAGTVTSQDATLTVSVATPPVIVSQPHSQSVPFGQSVTFNVLASGSTPLKYQWTKDGKPYGTNAASIAIVSAQGSDAGDYAVTISNSAGSITSDHVTLTVSGADNSNLALGAKATSSSDQNGGLTAQNAIDGSVASRWSSAPQIDPSWITVDLGSIQTFNKVVLMWENAAASAYKIQVSNDNGQWTNVLPNDQVIAGHGGTETTVFPSTSARYVRMLGLQRTTQYGYSLFEFQVFDAPQCGSEAERFTLLGAKPGTWNSTIAGLPSGPYVPTVKDNVSGLVWQQYYTTFPNQGAQFTQSVAKQYCAAIGMRLPTQNEALTVARANFASCAFPGSWGTWTTTGVPGVPTQAYLVFSSGESAGGIIDNTPGWSLCVSGNAADVPVISAHPASVTVSEGQVAQFSVGVTGTGPFSFQWLRNNAVVAITTNPTYTTPPTTIAADNGATYSVIVTNGGGSVTSGKATLTVTAATGGNGGDGGDGNNGNNGGNGGDGGDGGNGGLPSANLARGKVATSSGVQDEGYAPANAVDGNTGSRWSSDFNDDAWITIDLGTPTQFDRIVLNWENAYGKAYLLQSSSNGQDWNNIVPQRAGAGGVEDISLPVTTARYVRMQGVKRASQYGYSLFEFEIYNSAATPKLTVTATAGANGAISPSGEVGVIQGGSQTFTAQPAAGYGVGSMTVDGQNLGVQSTYTFTNVTAKHSISVTFVPLSASVNLALNRPATSSGDENGNTPPAAAVDGNTGTRWSSKFIDPSWITIDLGSEQTFNRVVLNWENAHGIAYQIQTSHDNVDWSNTVYNQTDGKGGVEDLSFASTTARYVRLYGTKRSTDYGYSLFEFGVYNNVTSTQQALK</sequence>
<dbReference type="InterPro" id="IPR040605">
    <property type="entry name" value="Glyco_hydro2_dom5"/>
</dbReference>
<dbReference type="PROSITE" id="PS50835">
    <property type="entry name" value="IG_LIKE"/>
    <property type="match status" value="4"/>
</dbReference>
<dbReference type="SMART" id="SM00409">
    <property type="entry name" value="IG"/>
    <property type="match status" value="4"/>
</dbReference>
<dbReference type="Pfam" id="PF07679">
    <property type="entry name" value="I-set"/>
    <property type="match status" value="2"/>
</dbReference>
<name>A0ABU9QEP0_9BURK</name>
<feature type="region of interest" description="Disordered" evidence="4">
    <location>
        <begin position="1733"/>
        <end position="1753"/>
    </location>
</feature>
<evidence type="ECO:0000313" key="8">
    <source>
        <dbReference type="Proteomes" id="UP001494588"/>
    </source>
</evidence>
<dbReference type="SUPFAM" id="SSF51445">
    <property type="entry name" value="(Trans)glycosidases"/>
    <property type="match status" value="1"/>
</dbReference>
<dbReference type="Pfam" id="PF00703">
    <property type="entry name" value="Glyco_hydro_2"/>
    <property type="match status" value="1"/>
</dbReference>
<feature type="domain" description="F5/8 type C" evidence="5">
    <location>
        <begin position="1507"/>
        <end position="1644"/>
    </location>
</feature>